<organism evidence="2 3">
    <name type="scientific">Candidatus Borkfalkia excrementigallinarum</name>
    <dbReference type="NCBI Taxonomy" id="2838506"/>
    <lineage>
        <taxon>Bacteria</taxon>
        <taxon>Bacillati</taxon>
        <taxon>Bacillota</taxon>
        <taxon>Clostridia</taxon>
        <taxon>Christensenellales</taxon>
        <taxon>Christensenellaceae</taxon>
        <taxon>Candidatus Borkfalkia</taxon>
    </lineage>
</organism>
<reference evidence="2" key="1">
    <citation type="journal article" date="2021" name="PeerJ">
        <title>Extensive microbial diversity within the chicken gut microbiome revealed by metagenomics and culture.</title>
        <authorList>
            <person name="Gilroy R."/>
            <person name="Ravi A."/>
            <person name="Getino M."/>
            <person name="Pursley I."/>
            <person name="Horton D.L."/>
            <person name="Alikhan N.F."/>
            <person name="Baker D."/>
            <person name="Gharbi K."/>
            <person name="Hall N."/>
            <person name="Watson M."/>
            <person name="Adriaenssens E.M."/>
            <person name="Foster-Nyarko E."/>
            <person name="Jarju S."/>
            <person name="Secka A."/>
            <person name="Antonio M."/>
            <person name="Oren A."/>
            <person name="Chaudhuri R.R."/>
            <person name="La Ragione R."/>
            <person name="Hildebrand F."/>
            <person name="Pallen M.J."/>
        </authorList>
    </citation>
    <scope>NUCLEOTIDE SEQUENCE</scope>
    <source>
        <strain evidence="2">1345</strain>
    </source>
</reference>
<keyword evidence="1" id="KW-1133">Transmembrane helix</keyword>
<protein>
    <submittedName>
        <fullName evidence="2">Uncharacterized protein</fullName>
    </submittedName>
</protein>
<dbReference type="Proteomes" id="UP000886750">
    <property type="component" value="Unassembled WGS sequence"/>
</dbReference>
<dbReference type="AlphaFoldDB" id="A0A9D2CTE1"/>
<evidence type="ECO:0000313" key="3">
    <source>
        <dbReference type="Proteomes" id="UP000886750"/>
    </source>
</evidence>
<dbReference type="EMBL" id="DXCQ01000074">
    <property type="protein sequence ID" value="HIY97637.1"/>
    <property type="molecule type" value="Genomic_DNA"/>
</dbReference>
<gene>
    <name evidence="2" type="ORF">H9729_08100</name>
</gene>
<keyword evidence="1" id="KW-0472">Membrane</keyword>
<proteinExistence type="predicted"/>
<sequence>MRKKTIVIIYAVAVFLIIFLITFNTVCSVSQFEVVYDAGSPDMIAKAEQVQNELEEKYLRKNYLFFEEENVYATVAEIGGGYLEVVSVEKVFPNKISVSVKEKYEAYTFVSGGKYYVVGDDGTVLSVSDKNENNIEGRNIEIVGIEFNTPQVGDKFTVTESFTKAYAALRTFINEVNARGLRGNILRIEYGTDGGNTDQWFDNSWFLIDTVEGVRIQIIDPERNDMSAKAKLALDVYDTLKVIDPDTGEAIELGPDARMNGYIHVTDRYEHVGNTVEYRDTTVIYSPNDQPDLDKIIIQ</sequence>
<feature type="transmembrane region" description="Helical" evidence="1">
    <location>
        <begin position="7"/>
        <end position="26"/>
    </location>
</feature>
<name>A0A9D2CTE1_9FIRM</name>
<keyword evidence="1" id="KW-0812">Transmembrane</keyword>
<comment type="caution">
    <text evidence="2">The sequence shown here is derived from an EMBL/GenBank/DDBJ whole genome shotgun (WGS) entry which is preliminary data.</text>
</comment>
<evidence type="ECO:0000313" key="2">
    <source>
        <dbReference type="EMBL" id="HIY97637.1"/>
    </source>
</evidence>
<accession>A0A9D2CTE1</accession>
<reference evidence="2" key="2">
    <citation type="submission" date="2021-04" db="EMBL/GenBank/DDBJ databases">
        <authorList>
            <person name="Gilroy R."/>
        </authorList>
    </citation>
    <scope>NUCLEOTIDE SEQUENCE</scope>
    <source>
        <strain evidence="2">1345</strain>
    </source>
</reference>
<evidence type="ECO:0000256" key="1">
    <source>
        <dbReference type="SAM" id="Phobius"/>
    </source>
</evidence>